<organism evidence="3 4">
    <name type="scientific">Defluviitoga tunisiensis</name>
    <dbReference type="NCBI Taxonomy" id="1006576"/>
    <lineage>
        <taxon>Bacteria</taxon>
        <taxon>Thermotogati</taxon>
        <taxon>Thermotogota</taxon>
        <taxon>Thermotogae</taxon>
        <taxon>Petrotogales</taxon>
        <taxon>Petrotogaceae</taxon>
        <taxon>Defluviitoga</taxon>
    </lineage>
</organism>
<dbReference type="HOGENOM" id="CLU_298403_0_0_0"/>
<evidence type="ECO:0000313" key="4">
    <source>
        <dbReference type="Proteomes" id="UP000032809"/>
    </source>
</evidence>
<sequence>MKKVTYLLMAVVLLFSLSIFSQSLIHSFEYTHDLNNDNSGSTFELSERFVYEGKYSAIIVPSGESAETKMAFELSGERLNNWLGNDTLRLAVYTKPVTSLKPNKFFLGMADVTEGWKWVDGIFSETEPKDGWNIVEYKLNDKMKDVILDGKYMLYFSFMHTQGVTNIPLKDPFYVDNLIALNSEEPEIERIYIWSMDSEEEIGTFGNDNTGAKFELVKDLAAEGLYAMKVIPDGEAIEAKIAIELSGEKVPLWMGRNEVTMNVYIPKENKIKPTMYFLGMADVTSGWEWVGGVFSDTQVSPGWNKVKFEIAGNMSNLVEGNKYMIYLAFAGFNENNVKTPLYEPFYVDGIFVEKSSKPTFEELLAMAPSNIKEEVQTLLELDDEALLEEIQKRAFLYFWNEANPQNGLIKDRSTNNSPASIAAVGMGLCAIPIGIERHWISYEQGYERVLTTLKTFVEGKVEGLNGFFYHFVDMNDGKRAGNSEISSIDTAILIAGALTSGAYFKDTEVEILANKLYENVNWQWMLNGEDTLSMGFKPEAGFLGARWDSFNEGLLAYVLAIGSPTYPISPDSWDKIFRPVKNDTYIYLPQETLFVYQYPNIWIDFRDKEDKYANYFNNAEAATRYNWLFAVQNRFKYETYDMDIWGLSASDGPNGYKAYGAVDGNHDGTVAPYASISSIPFTYDLSMNAIRGMLSKYGPLVWGEYGFYSAFNVDEIWFSDQYIGIDQGDIILMIENYRSGLIWNLFMNNENIQRALDEIGFVNKESDYAVTPWYVEEYKRLLTSSEEKLAEAPKISHVMIDGKLTEWENIPRYSVTEDMNVPAGGIKPIDKKAQILHSYFSVAWDDENLYISADVYDEYVVINITPDDVGGYYRTDSVEFYINPSIAGSNAGLFKIAILPFDTEGNVQAVRHEDANPGPISKSASKVEVASNRTDYGYIIELKIPFEYLGITNPQPNLKLGFSYTIHNSNKKDASLGEYVRENIISWNPLPDIWANPQNWGTIELKE</sequence>
<dbReference type="Pfam" id="PF10091">
    <property type="entry name" value="Glycoamylase"/>
    <property type="match status" value="1"/>
</dbReference>
<dbReference type="Pfam" id="PF06452">
    <property type="entry name" value="CBM9_1"/>
    <property type="match status" value="1"/>
</dbReference>
<protein>
    <recommendedName>
        <fullName evidence="5">Glycoamylase-like domain-containing protein</fullName>
    </recommendedName>
</protein>
<dbReference type="AlphaFoldDB" id="A0A0C7NI63"/>
<proteinExistence type="predicted"/>
<dbReference type="EMBL" id="LN824141">
    <property type="protein sequence ID" value="CEP77661.1"/>
    <property type="molecule type" value="Genomic_DNA"/>
</dbReference>
<name>A0A0C7NI63_DEFTU</name>
<dbReference type="GO" id="GO:0004553">
    <property type="term" value="F:hydrolase activity, hydrolyzing O-glycosyl compounds"/>
    <property type="evidence" value="ECO:0007669"/>
    <property type="project" value="InterPro"/>
</dbReference>
<evidence type="ECO:0000313" key="3">
    <source>
        <dbReference type="EMBL" id="CEP77661.1"/>
    </source>
</evidence>
<dbReference type="OrthoDB" id="5937621at2"/>
<keyword evidence="4" id="KW-1185">Reference proteome</keyword>
<dbReference type="InterPro" id="IPR019282">
    <property type="entry name" value="Glycoamylase-like_cons_dom"/>
</dbReference>
<feature type="domain" description="Glycoamylase-like" evidence="2">
    <location>
        <begin position="546"/>
        <end position="749"/>
    </location>
</feature>
<dbReference type="RefSeq" id="WP_052670244.1">
    <property type="nucleotide sequence ID" value="NZ_LN824141.1"/>
</dbReference>
<dbReference type="Proteomes" id="UP000032809">
    <property type="component" value="Chromosome I"/>
</dbReference>
<feature type="domain" description="Carbohydrate-binding" evidence="1">
    <location>
        <begin position="834"/>
        <end position="1006"/>
    </location>
</feature>
<gene>
    <name evidence="3" type="ORF">DTL3_0330</name>
</gene>
<dbReference type="Gene3D" id="1.50.10.140">
    <property type="match status" value="1"/>
</dbReference>
<dbReference type="STRING" id="1006576.DTL3_0330"/>
<dbReference type="InterPro" id="IPR010502">
    <property type="entry name" value="Carb-bd_dom_fam9"/>
</dbReference>
<dbReference type="GO" id="GO:0016052">
    <property type="term" value="P:carbohydrate catabolic process"/>
    <property type="evidence" value="ECO:0007669"/>
    <property type="project" value="InterPro"/>
</dbReference>
<dbReference type="Gene3D" id="2.60.120.260">
    <property type="entry name" value="Galactose-binding domain-like"/>
    <property type="match status" value="1"/>
</dbReference>
<accession>A0A0C7NI63</accession>
<dbReference type="Gene3D" id="2.60.40.1190">
    <property type="match status" value="1"/>
</dbReference>
<dbReference type="PATRIC" id="fig|1006576.9.peg.329"/>
<dbReference type="SUPFAM" id="SSF49344">
    <property type="entry name" value="CBD9-like"/>
    <property type="match status" value="1"/>
</dbReference>
<evidence type="ECO:0000259" key="1">
    <source>
        <dbReference type="Pfam" id="PF06452"/>
    </source>
</evidence>
<dbReference type="KEGG" id="dtn:DTL3_0330"/>
<dbReference type="GO" id="GO:0030246">
    <property type="term" value="F:carbohydrate binding"/>
    <property type="evidence" value="ECO:0007669"/>
    <property type="project" value="InterPro"/>
</dbReference>
<reference evidence="4" key="1">
    <citation type="submission" date="2014-11" db="EMBL/GenBank/DDBJ databases">
        <authorList>
            <person name="Wibberg D."/>
        </authorList>
    </citation>
    <scope>NUCLEOTIDE SEQUENCE [LARGE SCALE GENOMIC DNA]</scope>
    <source>
        <strain evidence="4">L3</strain>
    </source>
</reference>
<evidence type="ECO:0000259" key="2">
    <source>
        <dbReference type="Pfam" id="PF10091"/>
    </source>
</evidence>
<evidence type="ECO:0008006" key="5">
    <source>
        <dbReference type="Google" id="ProtNLM"/>
    </source>
</evidence>